<feature type="transmembrane region" description="Helical" evidence="2">
    <location>
        <begin position="244"/>
        <end position="262"/>
    </location>
</feature>
<dbReference type="PANTHER" id="PTHR42101:SF1">
    <property type="entry name" value="LOW TEMPERATURE REQUIREMENT A"/>
    <property type="match status" value="1"/>
</dbReference>
<keyword evidence="2" id="KW-1133">Transmembrane helix</keyword>
<dbReference type="AlphaFoldDB" id="A0A428P0F4"/>
<feature type="chain" id="PRO_5019008151" evidence="3">
    <location>
        <begin position="24"/>
        <end position="295"/>
    </location>
</feature>
<evidence type="ECO:0000256" key="1">
    <source>
        <dbReference type="SAM" id="MobiDB-lite"/>
    </source>
</evidence>
<dbReference type="OrthoDB" id="3177213at2759"/>
<reference evidence="4 5" key="1">
    <citation type="submission" date="2017-06" db="EMBL/GenBank/DDBJ databases">
        <title>Comparative genomic analysis of Ambrosia Fusariam Clade fungi.</title>
        <authorList>
            <person name="Stajich J.E."/>
            <person name="Carrillo J."/>
            <person name="Kijimoto T."/>
            <person name="Eskalen A."/>
            <person name="O'Donnell K."/>
            <person name="Kasson M."/>
        </authorList>
    </citation>
    <scope>NUCLEOTIDE SEQUENCE [LARGE SCALE GENOMIC DNA]</scope>
    <source>
        <strain evidence="4 5">NRRL62584</strain>
    </source>
</reference>
<proteinExistence type="predicted"/>
<feature type="transmembrane region" description="Helical" evidence="2">
    <location>
        <begin position="210"/>
        <end position="232"/>
    </location>
</feature>
<feature type="signal peptide" evidence="3">
    <location>
        <begin position="1"/>
        <end position="23"/>
    </location>
</feature>
<feature type="region of interest" description="Disordered" evidence="1">
    <location>
        <begin position="269"/>
        <end position="295"/>
    </location>
</feature>
<gene>
    <name evidence="4" type="ORF">CEP54_013805</name>
</gene>
<comment type="caution">
    <text evidence="4">The sequence shown here is derived from an EMBL/GenBank/DDBJ whole genome shotgun (WGS) entry which is preliminary data.</text>
</comment>
<evidence type="ECO:0000256" key="2">
    <source>
        <dbReference type="SAM" id="Phobius"/>
    </source>
</evidence>
<organism evidence="4 5">
    <name type="scientific">Fusarium duplospermum</name>
    <dbReference type="NCBI Taxonomy" id="1325734"/>
    <lineage>
        <taxon>Eukaryota</taxon>
        <taxon>Fungi</taxon>
        <taxon>Dikarya</taxon>
        <taxon>Ascomycota</taxon>
        <taxon>Pezizomycotina</taxon>
        <taxon>Sordariomycetes</taxon>
        <taxon>Hypocreomycetidae</taxon>
        <taxon>Hypocreales</taxon>
        <taxon>Nectriaceae</taxon>
        <taxon>Fusarium</taxon>
        <taxon>Fusarium solani species complex</taxon>
    </lineage>
</organism>
<dbReference type="PANTHER" id="PTHR42101">
    <property type="entry name" value="CHROMOSOME 16, WHOLE GENOME SHOTGUN SEQUENCE"/>
    <property type="match status" value="1"/>
</dbReference>
<keyword evidence="2" id="KW-0812">Transmembrane</keyword>
<keyword evidence="5" id="KW-1185">Reference proteome</keyword>
<dbReference type="STRING" id="1325734.A0A428P0F4"/>
<evidence type="ECO:0000313" key="4">
    <source>
        <dbReference type="EMBL" id="RSL46535.1"/>
    </source>
</evidence>
<evidence type="ECO:0000313" key="5">
    <source>
        <dbReference type="Proteomes" id="UP000288168"/>
    </source>
</evidence>
<accession>A0A428P0F4</accession>
<name>A0A428P0F4_9HYPO</name>
<evidence type="ECO:0000256" key="3">
    <source>
        <dbReference type="SAM" id="SignalP"/>
    </source>
</evidence>
<dbReference type="EMBL" id="NKCI01000236">
    <property type="protein sequence ID" value="RSL46535.1"/>
    <property type="molecule type" value="Genomic_DNA"/>
</dbReference>
<dbReference type="Proteomes" id="UP000288168">
    <property type="component" value="Unassembled WGS sequence"/>
</dbReference>
<protein>
    <submittedName>
        <fullName evidence="4">Uncharacterized protein</fullName>
    </submittedName>
</protein>
<keyword evidence="3" id="KW-0732">Signal</keyword>
<keyword evidence="2" id="KW-0472">Membrane</keyword>
<sequence length="295" mass="32291">MSPLRTAIWTILHLPFHIAVVLTVEGSGQWITTRRTFEAITEAVSSVSTSLASSVSKGFNSQNVYEGIVGALQKSYDTYTFNVKTVSTMDSALESIRTIPDSYWETLDGNRALTNPNANDTIVLDLINTIEGSLMNGILTTYGLSTSSKDKALPANPDSAAKSEELAINAVDNRLNMIFIYVFVAGGAILLLLSAMHIMQKPKGWSVFRLIRLGLLNIAGVALCLTALVATNKSMQEEMIGRPWSLPIIALVYLFALVGSHLPTPRRFRESHSSQMEMGEHNKPNDTARSSPYHD</sequence>
<feature type="transmembrane region" description="Helical" evidence="2">
    <location>
        <begin position="178"/>
        <end position="198"/>
    </location>
</feature>